<evidence type="ECO:0000256" key="3">
    <source>
        <dbReference type="SAM" id="Phobius"/>
    </source>
</evidence>
<feature type="region of interest" description="Disordered" evidence="2">
    <location>
        <begin position="88"/>
        <end position="112"/>
    </location>
</feature>
<evidence type="ECO:0000256" key="1">
    <source>
        <dbReference type="SAM" id="Coils"/>
    </source>
</evidence>
<feature type="transmembrane region" description="Helical" evidence="3">
    <location>
        <begin position="9"/>
        <end position="28"/>
    </location>
</feature>
<organism evidence="4 5">
    <name type="scientific">Tetraparma gracilis</name>
    <dbReference type="NCBI Taxonomy" id="2962635"/>
    <lineage>
        <taxon>Eukaryota</taxon>
        <taxon>Sar</taxon>
        <taxon>Stramenopiles</taxon>
        <taxon>Ochrophyta</taxon>
        <taxon>Bolidophyceae</taxon>
        <taxon>Parmales</taxon>
        <taxon>Triparmaceae</taxon>
        <taxon>Tetraparma</taxon>
    </lineage>
</organism>
<accession>A0ABQ6MPC7</accession>
<feature type="transmembrane region" description="Helical" evidence="3">
    <location>
        <begin position="34"/>
        <end position="52"/>
    </location>
</feature>
<gene>
    <name evidence="4" type="ORF">TeGR_g9223</name>
</gene>
<keyword evidence="3" id="KW-0472">Membrane</keyword>
<protein>
    <recommendedName>
        <fullName evidence="6">DUF2339 domain-containing protein</fullName>
    </recommendedName>
</protein>
<evidence type="ECO:0008006" key="6">
    <source>
        <dbReference type="Google" id="ProtNLM"/>
    </source>
</evidence>
<reference evidence="4 5" key="1">
    <citation type="journal article" date="2023" name="Commun. Biol.">
        <title>Genome analysis of Parmales, the sister group of diatoms, reveals the evolutionary specialization of diatoms from phago-mixotrophs to photoautotrophs.</title>
        <authorList>
            <person name="Ban H."/>
            <person name="Sato S."/>
            <person name="Yoshikawa S."/>
            <person name="Yamada K."/>
            <person name="Nakamura Y."/>
            <person name="Ichinomiya M."/>
            <person name="Sato N."/>
            <person name="Blanc-Mathieu R."/>
            <person name="Endo H."/>
            <person name="Kuwata A."/>
            <person name="Ogata H."/>
        </authorList>
    </citation>
    <scope>NUCLEOTIDE SEQUENCE [LARGE SCALE GENOMIC DNA]</scope>
</reference>
<evidence type="ECO:0000313" key="4">
    <source>
        <dbReference type="EMBL" id="GMI29389.1"/>
    </source>
</evidence>
<keyword evidence="5" id="KW-1185">Reference proteome</keyword>
<comment type="caution">
    <text evidence="4">The sequence shown here is derived from an EMBL/GenBank/DDBJ whole genome shotgun (WGS) entry which is preliminary data.</text>
</comment>
<dbReference type="EMBL" id="BRYB01004334">
    <property type="protein sequence ID" value="GMI29389.1"/>
    <property type="molecule type" value="Genomic_DNA"/>
</dbReference>
<feature type="coiled-coil region" evidence="1">
    <location>
        <begin position="60"/>
        <end position="87"/>
    </location>
</feature>
<dbReference type="Proteomes" id="UP001165060">
    <property type="component" value="Unassembled WGS sequence"/>
</dbReference>
<evidence type="ECO:0000256" key="2">
    <source>
        <dbReference type="SAM" id="MobiDB-lite"/>
    </source>
</evidence>
<proteinExistence type="predicted"/>
<name>A0ABQ6MPC7_9STRA</name>
<keyword evidence="1" id="KW-0175">Coiled coil</keyword>
<keyword evidence="3" id="KW-1133">Transmembrane helix</keyword>
<keyword evidence="3" id="KW-0812">Transmembrane</keyword>
<evidence type="ECO:0000313" key="5">
    <source>
        <dbReference type="Proteomes" id="UP001165060"/>
    </source>
</evidence>
<sequence length="134" mass="14540">MELSKISQAIAEYAVRAMQAFALMIVYLANRFSFFELILALACLGGVLFAVVKSTAMVTMDETDREIADLEVEMAKLDSLVADMELERESAGVGTEEPPIKRQSATVGGEPSILRQAATVGGLRKRDKKSPADK</sequence>